<evidence type="ECO:0000313" key="4">
    <source>
        <dbReference type="Proteomes" id="UP000694844"/>
    </source>
</evidence>
<feature type="compositionally biased region" description="Basic residues" evidence="2">
    <location>
        <begin position="432"/>
        <end position="495"/>
    </location>
</feature>
<dbReference type="PANTHER" id="PTHR21562">
    <property type="entry name" value="NOTUM-RELATED"/>
    <property type="match status" value="1"/>
</dbReference>
<sequence length="582" mass="66896">MTKIYFILTFWVCAIYDGSSMARRLDMPLDVNKLESLGNTDTLMRSLKDIAQKSHNCGVKEIPKLRRHYLRNTSVTCNDGSRAGYYLRKSHGSKKWIIFLEGGWYCFDKFSCELRWSSKMRKYMTSKAWPEYKTGTGILSWDPKENPYYFNANIVYVPYCSSDSWTGTSPRNGDGYAFFGSYIIEEVIRDLIPRGLARAKKLFLTGTSAGGTGVLMNLDRVADLVTSLAPRVEVRGIADSGWFLDIPQFNEKTCTEPLSCSPTTGIKKGFDQWKGRVPDACKNEYPGPEQWRCYFGYRMYPTLKTPVFIVQYLFDEAQILANNLINQNKLMNYNGSNELLSKEQWEYLYKLGEKVKQTLDNVTAVFAPACLSHEVLLKKDWHAISVKGISLSQSIYCWENSFEGEKCISATNGSTSVKLIRPYGDAPIKARNQNKKSQKKKKKRKDKKKRRRRRKNRKRKNKNKKNKKNRKKNRKKKKRKGKGKGKGRKKNRSQRSAKNVSNCSHHLIEQCPLPQWCNSFCPTFRNQYNGKEIDFFKVFAASGMDSKAMAELLGVNTSTVNAMNANTISTLLLDTFRQKRPQ</sequence>
<keyword evidence="4" id="KW-1185">Reference proteome</keyword>
<accession>A0A8B8AYJ0</accession>
<evidence type="ECO:0000313" key="5">
    <source>
        <dbReference type="RefSeq" id="XP_022295379.1"/>
    </source>
</evidence>
<dbReference type="GO" id="GO:0016787">
    <property type="term" value="F:hydrolase activity"/>
    <property type="evidence" value="ECO:0007669"/>
    <property type="project" value="InterPro"/>
</dbReference>
<name>A0A8B8AYJ0_CRAVI</name>
<dbReference type="SUPFAM" id="SSF53474">
    <property type="entry name" value="alpha/beta-Hydrolases"/>
    <property type="match status" value="1"/>
</dbReference>
<evidence type="ECO:0000256" key="1">
    <source>
        <dbReference type="ARBA" id="ARBA00010213"/>
    </source>
</evidence>
<dbReference type="RefSeq" id="XP_022295379.1">
    <property type="nucleotide sequence ID" value="XM_022439671.1"/>
</dbReference>
<dbReference type="KEGG" id="cvn:111105394"/>
<evidence type="ECO:0000256" key="3">
    <source>
        <dbReference type="SAM" id="SignalP"/>
    </source>
</evidence>
<feature type="region of interest" description="Disordered" evidence="2">
    <location>
        <begin position="422"/>
        <end position="503"/>
    </location>
</feature>
<feature type="signal peptide" evidence="3">
    <location>
        <begin position="1"/>
        <end position="22"/>
    </location>
</feature>
<organism evidence="4 5">
    <name type="scientific">Crassostrea virginica</name>
    <name type="common">Eastern oyster</name>
    <dbReference type="NCBI Taxonomy" id="6565"/>
    <lineage>
        <taxon>Eukaryota</taxon>
        <taxon>Metazoa</taxon>
        <taxon>Spiralia</taxon>
        <taxon>Lophotrochozoa</taxon>
        <taxon>Mollusca</taxon>
        <taxon>Bivalvia</taxon>
        <taxon>Autobranchia</taxon>
        <taxon>Pteriomorphia</taxon>
        <taxon>Ostreida</taxon>
        <taxon>Ostreoidea</taxon>
        <taxon>Ostreidae</taxon>
        <taxon>Crassostrea</taxon>
    </lineage>
</organism>
<comment type="similarity">
    <text evidence="1">Belongs to the pectinacetylesterase family. Notum subfamily.</text>
</comment>
<proteinExistence type="inferred from homology"/>
<evidence type="ECO:0000256" key="2">
    <source>
        <dbReference type="SAM" id="MobiDB-lite"/>
    </source>
</evidence>
<dbReference type="InterPro" id="IPR004963">
    <property type="entry name" value="PAE/NOTUM"/>
</dbReference>
<dbReference type="OrthoDB" id="2015280at2759"/>
<dbReference type="PANTHER" id="PTHR21562:SF122">
    <property type="entry name" value="PALMITOLEOYL-PROTEIN CARBOXYLESTERASE NOTUM"/>
    <property type="match status" value="1"/>
</dbReference>
<feature type="chain" id="PRO_5034750964" evidence="3">
    <location>
        <begin position="23"/>
        <end position="582"/>
    </location>
</feature>
<dbReference type="AlphaFoldDB" id="A0A8B8AYJ0"/>
<dbReference type="InterPro" id="IPR029058">
    <property type="entry name" value="AB_hydrolase_fold"/>
</dbReference>
<dbReference type="Proteomes" id="UP000694844">
    <property type="component" value="Chromosome 7"/>
</dbReference>
<dbReference type="GeneID" id="111105394"/>
<keyword evidence="3" id="KW-0732">Signal</keyword>
<protein>
    <submittedName>
        <fullName evidence="5">Palmitoleoyl-protein carboxylesterase notum1-like</fullName>
    </submittedName>
</protein>
<reference evidence="5" key="1">
    <citation type="submission" date="2025-08" db="UniProtKB">
        <authorList>
            <consortium name="RefSeq"/>
        </authorList>
    </citation>
    <scope>IDENTIFICATION</scope>
    <source>
        <tissue evidence="5">Whole sample</tissue>
    </source>
</reference>
<dbReference type="Pfam" id="PF03283">
    <property type="entry name" value="PAE"/>
    <property type="match status" value="1"/>
</dbReference>
<gene>
    <name evidence="5" type="primary">LOC111105394</name>
</gene>